<dbReference type="InterPro" id="IPR011962">
    <property type="entry name" value="dCTP_deaminase"/>
</dbReference>
<dbReference type="GO" id="GO:0008829">
    <property type="term" value="F:dCTP deaminase activity"/>
    <property type="evidence" value="ECO:0007669"/>
    <property type="project" value="InterPro"/>
</dbReference>
<dbReference type="OrthoDB" id="7067369at2"/>
<accession>A0A2Z4PMA3</accession>
<dbReference type="CDD" id="cd07557">
    <property type="entry name" value="trimeric_dUTPase"/>
    <property type="match status" value="1"/>
</dbReference>
<evidence type="ECO:0000256" key="1">
    <source>
        <dbReference type="ARBA" id="ARBA00022801"/>
    </source>
</evidence>
<dbReference type="GO" id="GO:0006229">
    <property type="term" value="P:dUTP biosynthetic process"/>
    <property type="evidence" value="ECO:0007669"/>
    <property type="project" value="InterPro"/>
</dbReference>
<evidence type="ECO:0000313" key="4">
    <source>
        <dbReference type="Proteomes" id="UP000249898"/>
    </source>
</evidence>
<dbReference type="AlphaFoldDB" id="A0A2Z4PMA3"/>
<dbReference type="PANTHER" id="PTHR42680">
    <property type="entry name" value="DCTP DEAMINASE"/>
    <property type="match status" value="1"/>
</dbReference>
<dbReference type="EMBL" id="CP016181">
    <property type="protein sequence ID" value="AWX98636.1"/>
    <property type="molecule type" value="Genomic_DNA"/>
</dbReference>
<dbReference type="Proteomes" id="UP000249898">
    <property type="component" value="Chromosome"/>
</dbReference>
<dbReference type="RefSeq" id="WP_112134792.1">
    <property type="nucleotide sequence ID" value="NZ_CP016181.1"/>
</dbReference>
<keyword evidence="1" id="KW-0378">Hydrolase</keyword>
<gene>
    <name evidence="3" type="ORF">A8139_00505</name>
</gene>
<keyword evidence="2" id="KW-0546">Nucleotide metabolism</keyword>
<dbReference type="InterPro" id="IPR036157">
    <property type="entry name" value="dUTPase-like_sf"/>
</dbReference>
<dbReference type="NCBIfam" id="TIGR02274">
    <property type="entry name" value="dCTP_deam"/>
    <property type="match status" value="1"/>
</dbReference>
<dbReference type="InterPro" id="IPR033704">
    <property type="entry name" value="dUTPase_trimeric"/>
</dbReference>
<evidence type="ECO:0000313" key="3">
    <source>
        <dbReference type="EMBL" id="AWX98636.1"/>
    </source>
</evidence>
<dbReference type="SUPFAM" id="SSF51283">
    <property type="entry name" value="dUTPase-like"/>
    <property type="match status" value="1"/>
</dbReference>
<proteinExistence type="predicted"/>
<dbReference type="Gene3D" id="2.70.40.10">
    <property type="match status" value="1"/>
</dbReference>
<dbReference type="Pfam" id="PF22769">
    <property type="entry name" value="DCD"/>
    <property type="match status" value="1"/>
</dbReference>
<sequence>MLLTKNALQALVDTGLAVNKNNVVQVDVSSVGLRLDNQFTVYDPYEGEPFTPPKAMPSTTKTISPDDFFVLPPNGCVLACTQEYVTMPRDKFGLIQTKGSIARGFISVHMSDGQIDPGYKGKVTLELVNMSPFYYKLVPGMPIASLFVINTDENVEPYDGRYQSSSGPTAMK</sequence>
<name>A0A2Z4PMA3_9GAMM</name>
<reference evidence="3 4" key="1">
    <citation type="submission" date="2016-06" db="EMBL/GenBank/DDBJ databases">
        <title>The sequenced genome of the ice-adhering bacterium Marinomonas primoryensis, from Antarctica.</title>
        <authorList>
            <person name="Graham L."/>
            <person name="Vance T.D.R."/>
            <person name="Davies P.L."/>
        </authorList>
    </citation>
    <scope>NUCLEOTIDE SEQUENCE [LARGE SCALE GENOMIC DNA]</scope>
    <source>
        <strain evidence="3 4">AceL</strain>
    </source>
</reference>
<protein>
    <submittedName>
        <fullName evidence="3">Deoxycytidine triphosphate deaminase</fullName>
    </submittedName>
</protein>
<evidence type="ECO:0000256" key="2">
    <source>
        <dbReference type="ARBA" id="ARBA00023080"/>
    </source>
</evidence>
<organism evidence="3 4">
    <name type="scientific">Marinomonas primoryensis</name>
    <dbReference type="NCBI Taxonomy" id="178399"/>
    <lineage>
        <taxon>Bacteria</taxon>
        <taxon>Pseudomonadati</taxon>
        <taxon>Pseudomonadota</taxon>
        <taxon>Gammaproteobacteria</taxon>
        <taxon>Oceanospirillales</taxon>
        <taxon>Oceanospirillaceae</taxon>
        <taxon>Marinomonas</taxon>
    </lineage>
</organism>
<dbReference type="PANTHER" id="PTHR42680:SF3">
    <property type="entry name" value="DCTP DEAMINASE"/>
    <property type="match status" value="1"/>
</dbReference>